<protein>
    <submittedName>
        <fullName evidence="2">Uncharacterized protein</fullName>
    </submittedName>
</protein>
<dbReference type="Proteomes" id="UP001221898">
    <property type="component" value="Unassembled WGS sequence"/>
</dbReference>
<comment type="caution">
    <text evidence="2">The sequence shown here is derived from an EMBL/GenBank/DDBJ whole genome shotgun (WGS) entry which is preliminary data.</text>
</comment>
<keyword evidence="3" id="KW-1185">Reference proteome</keyword>
<feature type="compositionally biased region" description="Low complexity" evidence="1">
    <location>
        <begin position="55"/>
        <end position="93"/>
    </location>
</feature>
<feature type="region of interest" description="Disordered" evidence="1">
    <location>
        <begin position="34"/>
        <end position="108"/>
    </location>
</feature>
<accession>A0AAD7W8X7</accession>
<sequence>MDALRMVDAGVETRPPVLPALACACLCTVPPGHYPVSPPTPPTSNFQQDQDDETSSPAAACLASPSQLLAGASPSTAASAQANATQTQTQARAPISAPGTTAPRQPLL</sequence>
<reference evidence="2" key="1">
    <citation type="journal article" date="2023" name="Science">
        <title>Genome structures resolve the early diversification of teleost fishes.</title>
        <authorList>
            <person name="Parey E."/>
            <person name="Louis A."/>
            <person name="Montfort J."/>
            <person name="Bouchez O."/>
            <person name="Roques C."/>
            <person name="Iampietro C."/>
            <person name="Lluch J."/>
            <person name="Castinel A."/>
            <person name="Donnadieu C."/>
            <person name="Desvignes T."/>
            <person name="Floi Bucao C."/>
            <person name="Jouanno E."/>
            <person name="Wen M."/>
            <person name="Mejri S."/>
            <person name="Dirks R."/>
            <person name="Jansen H."/>
            <person name="Henkel C."/>
            <person name="Chen W.J."/>
            <person name="Zahm M."/>
            <person name="Cabau C."/>
            <person name="Klopp C."/>
            <person name="Thompson A.W."/>
            <person name="Robinson-Rechavi M."/>
            <person name="Braasch I."/>
            <person name="Lecointre G."/>
            <person name="Bobe J."/>
            <person name="Postlethwait J.H."/>
            <person name="Berthelot C."/>
            <person name="Roest Crollius H."/>
            <person name="Guiguen Y."/>
        </authorList>
    </citation>
    <scope>NUCLEOTIDE SEQUENCE</scope>
    <source>
        <strain evidence="2">NC1722</strain>
    </source>
</reference>
<name>A0AAD7W8X7_9TELE</name>
<dbReference type="PROSITE" id="PS51257">
    <property type="entry name" value="PROKAR_LIPOPROTEIN"/>
    <property type="match status" value="1"/>
</dbReference>
<evidence type="ECO:0000313" key="3">
    <source>
        <dbReference type="Proteomes" id="UP001221898"/>
    </source>
</evidence>
<dbReference type="AlphaFoldDB" id="A0AAD7W8X7"/>
<organism evidence="2 3">
    <name type="scientific">Aldrovandia affinis</name>
    <dbReference type="NCBI Taxonomy" id="143900"/>
    <lineage>
        <taxon>Eukaryota</taxon>
        <taxon>Metazoa</taxon>
        <taxon>Chordata</taxon>
        <taxon>Craniata</taxon>
        <taxon>Vertebrata</taxon>
        <taxon>Euteleostomi</taxon>
        <taxon>Actinopterygii</taxon>
        <taxon>Neopterygii</taxon>
        <taxon>Teleostei</taxon>
        <taxon>Notacanthiformes</taxon>
        <taxon>Halosauridae</taxon>
        <taxon>Aldrovandia</taxon>
    </lineage>
</organism>
<gene>
    <name evidence="2" type="ORF">AAFF_G00136130</name>
</gene>
<evidence type="ECO:0000313" key="2">
    <source>
        <dbReference type="EMBL" id="KAJ8388242.1"/>
    </source>
</evidence>
<proteinExistence type="predicted"/>
<dbReference type="EMBL" id="JAINUG010000198">
    <property type="protein sequence ID" value="KAJ8388242.1"/>
    <property type="molecule type" value="Genomic_DNA"/>
</dbReference>
<evidence type="ECO:0000256" key="1">
    <source>
        <dbReference type="SAM" id="MobiDB-lite"/>
    </source>
</evidence>
<feature type="compositionally biased region" description="Polar residues" evidence="1">
    <location>
        <begin position="98"/>
        <end position="108"/>
    </location>
</feature>